<dbReference type="Proteomes" id="UP000019146">
    <property type="component" value="Chromosome 1"/>
</dbReference>
<evidence type="ECO:0000313" key="1">
    <source>
        <dbReference type="EMBL" id="ALL65467.1"/>
    </source>
</evidence>
<dbReference type="EMBL" id="CP012746">
    <property type="protein sequence ID" value="ALL65467.1"/>
    <property type="molecule type" value="Genomic_DNA"/>
</dbReference>
<gene>
    <name evidence="1" type="ORF">K788_0003834</name>
</gene>
<name>A0A0P0RB22_9BURK</name>
<accession>A0A0P0RB22</accession>
<reference evidence="1 2" key="1">
    <citation type="journal article" date="2014" name="Genome Announc.">
        <title>Draft Genome Sequence of the Haloacid-Degrading Burkholderia caribensis Strain MBA4.</title>
        <authorList>
            <person name="Pan Y."/>
            <person name="Kong K.F."/>
            <person name="Tsang J.S."/>
        </authorList>
    </citation>
    <scope>NUCLEOTIDE SEQUENCE [LARGE SCALE GENOMIC DNA]</scope>
    <source>
        <strain evidence="1 2">MBA4</strain>
    </source>
</reference>
<organism evidence="1 2">
    <name type="scientific">Paraburkholderia caribensis MBA4</name>
    <dbReference type="NCBI Taxonomy" id="1323664"/>
    <lineage>
        <taxon>Bacteria</taxon>
        <taxon>Pseudomonadati</taxon>
        <taxon>Pseudomonadota</taxon>
        <taxon>Betaproteobacteria</taxon>
        <taxon>Burkholderiales</taxon>
        <taxon>Burkholderiaceae</taxon>
        <taxon>Paraburkholderia</taxon>
    </lineage>
</organism>
<dbReference type="KEGG" id="bcai:K788_0003834"/>
<proteinExistence type="predicted"/>
<sequence>MVEKGPLRRESQWAFALVRVLCVLRVPYEIAHNRWRH</sequence>
<dbReference type="AlphaFoldDB" id="A0A0P0RB22"/>
<evidence type="ECO:0000313" key="2">
    <source>
        <dbReference type="Proteomes" id="UP000019146"/>
    </source>
</evidence>
<protein>
    <submittedName>
        <fullName evidence="1">Uncharacterized protein</fullName>
    </submittedName>
</protein>